<keyword evidence="2" id="KW-0812">Transmembrane</keyword>
<proteinExistence type="predicted"/>
<keyword evidence="2" id="KW-1133">Transmembrane helix</keyword>
<sequence length="161" mass="17906">MQDPHYPRYQNQQDSGYQDYQQGYYQDEQPSEPVLDPAMERVRRKMIRLLAVSIGVMLIGLMAVLAAVVYKINRAPETPATQEARSDIPGQAAAQPVKPEPPKLIESQINLVPGTRLLSQSLSGNQLSLETLLPDGGTELIIYDYRESRVIGRIKLGGSVE</sequence>
<evidence type="ECO:0000256" key="1">
    <source>
        <dbReference type="SAM" id="MobiDB-lite"/>
    </source>
</evidence>
<feature type="transmembrane region" description="Helical" evidence="2">
    <location>
        <begin position="49"/>
        <end position="70"/>
    </location>
</feature>
<keyword evidence="4" id="KW-1185">Reference proteome</keyword>
<accession>A0ABX1DL74</accession>
<evidence type="ECO:0000256" key="2">
    <source>
        <dbReference type="SAM" id="Phobius"/>
    </source>
</evidence>
<gene>
    <name evidence="3" type="ORF">HED55_11865</name>
</gene>
<dbReference type="Proteomes" id="UP000704467">
    <property type="component" value="Unassembled WGS sequence"/>
</dbReference>
<protein>
    <recommendedName>
        <fullName evidence="5">Fimbrial subunit PilA</fullName>
    </recommendedName>
</protein>
<organism evidence="3 4">
    <name type="scientific">Brucella haematophila</name>
    <dbReference type="NCBI Taxonomy" id="419474"/>
    <lineage>
        <taxon>Bacteria</taxon>
        <taxon>Pseudomonadati</taxon>
        <taxon>Pseudomonadota</taxon>
        <taxon>Alphaproteobacteria</taxon>
        <taxon>Hyphomicrobiales</taxon>
        <taxon>Brucellaceae</taxon>
        <taxon>Brucella/Ochrobactrum group</taxon>
        <taxon>Brucella</taxon>
    </lineage>
</organism>
<keyword evidence="2" id="KW-0472">Membrane</keyword>
<evidence type="ECO:0008006" key="5">
    <source>
        <dbReference type="Google" id="ProtNLM"/>
    </source>
</evidence>
<reference evidence="3 4" key="1">
    <citation type="submission" date="2020-03" db="EMBL/GenBank/DDBJ databases">
        <title>Whole genome sequencing of clinical and environmental type strains of Ochrobactrum.</title>
        <authorList>
            <person name="Dharne M."/>
        </authorList>
    </citation>
    <scope>NUCLEOTIDE SEQUENCE [LARGE SCALE GENOMIC DNA]</scope>
    <source>
        <strain evidence="3 4">CIP 109452</strain>
    </source>
</reference>
<feature type="region of interest" description="Disordered" evidence="1">
    <location>
        <begin position="79"/>
        <end position="100"/>
    </location>
</feature>
<evidence type="ECO:0000313" key="3">
    <source>
        <dbReference type="EMBL" id="NKC03732.1"/>
    </source>
</evidence>
<name>A0ABX1DL74_9HYPH</name>
<evidence type="ECO:0000313" key="4">
    <source>
        <dbReference type="Proteomes" id="UP000704467"/>
    </source>
</evidence>
<comment type="caution">
    <text evidence="3">The sequence shown here is derived from an EMBL/GenBank/DDBJ whole genome shotgun (WGS) entry which is preliminary data.</text>
</comment>
<dbReference type="EMBL" id="JAAVLN010000001">
    <property type="protein sequence ID" value="NKC03732.1"/>
    <property type="molecule type" value="Genomic_DNA"/>
</dbReference>